<dbReference type="InterPro" id="IPR003329">
    <property type="entry name" value="Cytidylyl_trans"/>
</dbReference>
<dbReference type="NCBIfam" id="TIGR00466">
    <property type="entry name" value="kdsB"/>
    <property type="match status" value="1"/>
</dbReference>
<dbReference type="PANTHER" id="PTHR42866">
    <property type="entry name" value="3-DEOXY-MANNO-OCTULOSONATE CYTIDYLYLTRANSFERASE"/>
    <property type="match status" value="1"/>
</dbReference>
<proteinExistence type="predicted"/>
<evidence type="ECO:0000313" key="5">
    <source>
        <dbReference type="Proteomes" id="UP000295719"/>
    </source>
</evidence>
<accession>A0A4R3Z3A1</accession>
<keyword evidence="3" id="KW-0448">Lipopolysaccharide biosynthesis</keyword>
<organism evidence="4 5">
    <name type="scientific">Biostraticola tofi</name>
    <dbReference type="NCBI Taxonomy" id="466109"/>
    <lineage>
        <taxon>Bacteria</taxon>
        <taxon>Pseudomonadati</taxon>
        <taxon>Pseudomonadota</taxon>
        <taxon>Gammaproteobacteria</taxon>
        <taxon>Enterobacterales</taxon>
        <taxon>Bruguierivoracaceae</taxon>
        <taxon>Biostraticola</taxon>
    </lineage>
</organism>
<dbReference type="CDD" id="cd02517">
    <property type="entry name" value="CMP-KDO-Synthetase"/>
    <property type="match status" value="1"/>
</dbReference>
<gene>
    <name evidence="4" type="ORF">EDC52_103425</name>
</gene>
<dbReference type="InterPro" id="IPR004528">
    <property type="entry name" value="KdsB"/>
</dbReference>
<dbReference type="Gene3D" id="3.90.550.10">
    <property type="entry name" value="Spore Coat Polysaccharide Biosynthesis Protein SpsA, Chain A"/>
    <property type="match status" value="1"/>
</dbReference>
<dbReference type="PANTHER" id="PTHR42866:SF2">
    <property type="entry name" value="3-DEOXY-MANNO-OCTULOSONATE CYTIDYLYLTRANSFERASE, MITOCHONDRIAL"/>
    <property type="match status" value="1"/>
</dbReference>
<dbReference type="Proteomes" id="UP000295719">
    <property type="component" value="Unassembled WGS sequence"/>
</dbReference>
<evidence type="ECO:0000256" key="3">
    <source>
        <dbReference type="ARBA" id="ARBA00022985"/>
    </source>
</evidence>
<dbReference type="NCBIfam" id="NF003948">
    <property type="entry name" value="PRK05450.1-1"/>
    <property type="match status" value="1"/>
</dbReference>
<sequence length="257" mass="27988">MMLNSAPSVLKRSFLNILTVIPSRLASSRLPQKALADINGLPMIVHVWQRGIEADLGPVVVACGNPEIADAVRSAGGTAVLTDPALNSGSDRVYAAVQMIDPESKFDVIINLQGDMPTAEPAMLRRLIEPLQHPAGEMATLASVITQADELESDAVVKAAIAFPYEGAAVGRALYFSRAVLPWGKGDNYHHIGLYAYKRSALARFSQWPAGILERRERLEQLRALEQGMRIDVSIVQTNPLGVDRLEDLNMARELLL</sequence>
<keyword evidence="1 4" id="KW-0808">Transferase</keyword>
<dbReference type="NCBIfam" id="NF003952">
    <property type="entry name" value="PRK05450.1-5"/>
    <property type="match status" value="1"/>
</dbReference>
<dbReference type="GO" id="GO:0005829">
    <property type="term" value="C:cytosol"/>
    <property type="evidence" value="ECO:0007669"/>
    <property type="project" value="TreeGrafter"/>
</dbReference>
<evidence type="ECO:0000313" key="4">
    <source>
        <dbReference type="EMBL" id="TCV98333.1"/>
    </source>
</evidence>
<keyword evidence="2 4" id="KW-0548">Nucleotidyltransferase</keyword>
<dbReference type="GO" id="GO:0008690">
    <property type="term" value="F:3-deoxy-manno-octulosonate cytidylyltransferase activity"/>
    <property type="evidence" value="ECO:0007669"/>
    <property type="project" value="InterPro"/>
</dbReference>
<dbReference type="AlphaFoldDB" id="A0A4R3Z3A1"/>
<dbReference type="GO" id="GO:0009103">
    <property type="term" value="P:lipopolysaccharide biosynthetic process"/>
    <property type="evidence" value="ECO:0007669"/>
    <property type="project" value="UniProtKB-KW"/>
</dbReference>
<reference evidence="4 5" key="1">
    <citation type="submission" date="2019-03" db="EMBL/GenBank/DDBJ databases">
        <title>Genomic Encyclopedia of Type Strains, Phase IV (KMG-IV): sequencing the most valuable type-strain genomes for metagenomic binning, comparative biology and taxonomic classification.</title>
        <authorList>
            <person name="Goeker M."/>
        </authorList>
    </citation>
    <scope>NUCLEOTIDE SEQUENCE [LARGE SCALE GENOMIC DNA]</scope>
    <source>
        <strain evidence="4 5">DSM 19580</strain>
    </source>
</reference>
<comment type="caution">
    <text evidence="4">The sequence shown here is derived from an EMBL/GenBank/DDBJ whole genome shotgun (WGS) entry which is preliminary data.</text>
</comment>
<dbReference type="EMBL" id="SMCR01000003">
    <property type="protein sequence ID" value="TCV98333.1"/>
    <property type="molecule type" value="Genomic_DNA"/>
</dbReference>
<evidence type="ECO:0000256" key="2">
    <source>
        <dbReference type="ARBA" id="ARBA00022695"/>
    </source>
</evidence>
<keyword evidence="5" id="KW-1185">Reference proteome</keyword>
<dbReference type="Pfam" id="PF02348">
    <property type="entry name" value="CTP_transf_3"/>
    <property type="match status" value="1"/>
</dbReference>
<dbReference type="SUPFAM" id="SSF53448">
    <property type="entry name" value="Nucleotide-diphospho-sugar transferases"/>
    <property type="match status" value="1"/>
</dbReference>
<evidence type="ECO:0000256" key="1">
    <source>
        <dbReference type="ARBA" id="ARBA00022679"/>
    </source>
</evidence>
<name>A0A4R3Z3A1_9GAMM</name>
<dbReference type="InterPro" id="IPR029044">
    <property type="entry name" value="Nucleotide-diphossugar_trans"/>
</dbReference>
<protein>
    <submittedName>
        <fullName evidence="4">3-deoxy-manno-octulosonate cytidylyltransferase (CMP-KDO synthetase)</fullName>
    </submittedName>
</protein>